<keyword evidence="7" id="KW-1185">Reference proteome</keyword>
<dbReference type="GO" id="GO:0005886">
    <property type="term" value="C:plasma membrane"/>
    <property type="evidence" value="ECO:0007669"/>
    <property type="project" value="TreeGrafter"/>
</dbReference>
<feature type="transmembrane region" description="Helical" evidence="5">
    <location>
        <begin position="123"/>
        <end position="146"/>
    </location>
</feature>
<reference evidence="6 7" key="1">
    <citation type="submission" date="2018-03" db="EMBL/GenBank/DDBJ databases">
        <title>Genomic Encyclopedia of Archaeal and Bacterial Type Strains, Phase II (KMG-II): from individual species to whole genera.</title>
        <authorList>
            <person name="Goeker M."/>
        </authorList>
    </citation>
    <scope>NUCLEOTIDE SEQUENCE [LARGE SCALE GENOMIC DNA]</scope>
    <source>
        <strain evidence="6 7">DSM 29328</strain>
    </source>
</reference>
<evidence type="ECO:0000256" key="4">
    <source>
        <dbReference type="ARBA" id="ARBA00023136"/>
    </source>
</evidence>
<evidence type="ECO:0000256" key="2">
    <source>
        <dbReference type="ARBA" id="ARBA00022692"/>
    </source>
</evidence>
<sequence length="285" mass="30442">MTDTKITPTGPVEEEKLEQAEPLAPPLIYEAVRREGLAELKRPFQALFFSGIAAGILISASVLGEAIFRTYLPEAPWRPLVENLGYSLGFLLVILGRMQLFTENTITTVMPFIAGPSVKKAAMVARLWSVVLGANVIGAFMAAAMFHTEAVPSNLSPAIRALSEHAIGIGAWDSFLRGIPAGLLIATLVWILAQGRTSEFLVILAITWLIAAGDFTHIVAGSVEAAYLLIDGAASLPEVLTGFFVPVFLGNVVGGTAVFTMLAWGQVKEEIATDSAARHRVARAE</sequence>
<dbReference type="InterPro" id="IPR023271">
    <property type="entry name" value="Aquaporin-like"/>
</dbReference>
<feature type="transmembrane region" description="Helical" evidence="5">
    <location>
        <begin position="200"/>
        <end position="223"/>
    </location>
</feature>
<dbReference type="AlphaFoldDB" id="A0A2T0RLS9"/>
<comment type="subcellular location">
    <subcellularLocation>
        <location evidence="1">Membrane</location>
        <topology evidence="1">Multi-pass membrane protein</topology>
    </subcellularLocation>
</comment>
<feature type="transmembrane region" description="Helical" evidence="5">
    <location>
        <begin position="175"/>
        <end position="193"/>
    </location>
</feature>
<feature type="transmembrane region" description="Helical" evidence="5">
    <location>
        <begin position="243"/>
        <end position="264"/>
    </location>
</feature>
<feature type="transmembrane region" description="Helical" evidence="5">
    <location>
        <begin position="44"/>
        <end position="64"/>
    </location>
</feature>
<dbReference type="GO" id="GO:0015499">
    <property type="term" value="F:formate transmembrane transporter activity"/>
    <property type="evidence" value="ECO:0007669"/>
    <property type="project" value="TreeGrafter"/>
</dbReference>
<name>A0A2T0RLS9_9RHOB</name>
<dbReference type="Gene3D" id="1.20.1080.10">
    <property type="entry name" value="Glycerol uptake facilitator protein"/>
    <property type="match status" value="1"/>
</dbReference>
<dbReference type="OrthoDB" id="261587at2"/>
<evidence type="ECO:0000256" key="5">
    <source>
        <dbReference type="SAM" id="Phobius"/>
    </source>
</evidence>
<dbReference type="PANTHER" id="PTHR30520:SF2">
    <property type="entry name" value="INNER MEMBRANE PROTEIN YFDC"/>
    <property type="match status" value="1"/>
</dbReference>
<keyword evidence="2 5" id="KW-0812">Transmembrane</keyword>
<evidence type="ECO:0000256" key="3">
    <source>
        <dbReference type="ARBA" id="ARBA00022989"/>
    </source>
</evidence>
<evidence type="ECO:0000313" key="6">
    <source>
        <dbReference type="EMBL" id="PRY22149.1"/>
    </source>
</evidence>
<comment type="caution">
    <text evidence="6">The sequence shown here is derived from an EMBL/GenBank/DDBJ whole genome shotgun (WGS) entry which is preliminary data.</text>
</comment>
<accession>A0A2T0RLS9</accession>
<dbReference type="Proteomes" id="UP000239480">
    <property type="component" value="Unassembled WGS sequence"/>
</dbReference>
<dbReference type="InterPro" id="IPR000292">
    <property type="entry name" value="For/NO2_transpt"/>
</dbReference>
<feature type="transmembrane region" description="Helical" evidence="5">
    <location>
        <begin position="84"/>
        <end position="102"/>
    </location>
</feature>
<dbReference type="EMBL" id="PVTD01000007">
    <property type="protein sequence ID" value="PRY22149.1"/>
    <property type="molecule type" value="Genomic_DNA"/>
</dbReference>
<keyword evidence="3 5" id="KW-1133">Transmembrane helix</keyword>
<evidence type="ECO:0000313" key="7">
    <source>
        <dbReference type="Proteomes" id="UP000239480"/>
    </source>
</evidence>
<organism evidence="6 7">
    <name type="scientific">Aliiruegeria haliotis</name>
    <dbReference type="NCBI Taxonomy" id="1280846"/>
    <lineage>
        <taxon>Bacteria</taxon>
        <taxon>Pseudomonadati</taxon>
        <taxon>Pseudomonadota</taxon>
        <taxon>Alphaproteobacteria</taxon>
        <taxon>Rhodobacterales</taxon>
        <taxon>Roseobacteraceae</taxon>
        <taxon>Aliiruegeria</taxon>
    </lineage>
</organism>
<proteinExistence type="predicted"/>
<dbReference type="Pfam" id="PF01226">
    <property type="entry name" value="Form_Nir_trans"/>
    <property type="match status" value="1"/>
</dbReference>
<dbReference type="RefSeq" id="WP_106205910.1">
    <property type="nucleotide sequence ID" value="NZ_PVTD01000007.1"/>
</dbReference>
<evidence type="ECO:0000256" key="1">
    <source>
        <dbReference type="ARBA" id="ARBA00004141"/>
    </source>
</evidence>
<keyword evidence="4 5" id="KW-0472">Membrane</keyword>
<protein>
    <submittedName>
        <fullName evidence="6">Formate/nitrite transporter FocA (FNT family)</fullName>
    </submittedName>
</protein>
<gene>
    <name evidence="6" type="ORF">CLV78_10773</name>
</gene>
<dbReference type="PANTHER" id="PTHR30520">
    <property type="entry name" value="FORMATE TRANSPORTER-RELATED"/>
    <property type="match status" value="1"/>
</dbReference>